<evidence type="ECO:0000256" key="1">
    <source>
        <dbReference type="ARBA" id="ARBA00023015"/>
    </source>
</evidence>
<feature type="transmembrane region" description="Helical" evidence="4">
    <location>
        <begin position="6"/>
        <end position="28"/>
    </location>
</feature>
<organism evidence="6 7">
    <name type="scientific">Tenacibaculum platacis</name>
    <dbReference type="NCBI Taxonomy" id="3137852"/>
    <lineage>
        <taxon>Bacteria</taxon>
        <taxon>Pseudomonadati</taxon>
        <taxon>Bacteroidota</taxon>
        <taxon>Flavobacteriia</taxon>
        <taxon>Flavobacteriales</taxon>
        <taxon>Flavobacteriaceae</taxon>
        <taxon>Tenacibaculum</taxon>
    </lineage>
</organism>
<feature type="transmembrane region" description="Helical" evidence="4">
    <location>
        <begin position="204"/>
        <end position="221"/>
    </location>
</feature>
<reference evidence="6 7" key="1">
    <citation type="submission" date="2024-05" db="EMBL/GenBank/DDBJ databases">
        <authorList>
            <person name="Duchaud E."/>
        </authorList>
    </citation>
    <scope>NUCLEOTIDE SEQUENCE [LARGE SCALE GENOMIC DNA]</scope>
    <source>
        <strain evidence="6">Ena-SAMPLE-TAB-13-05-2024-13:56:06:370-140302</strain>
    </source>
</reference>
<feature type="transmembrane region" description="Helical" evidence="4">
    <location>
        <begin position="40"/>
        <end position="58"/>
    </location>
</feature>
<dbReference type="InterPro" id="IPR009057">
    <property type="entry name" value="Homeodomain-like_sf"/>
</dbReference>
<gene>
    <name evidence="6" type="ORF">T190607A01A_20550</name>
</gene>
<comment type="caution">
    <text evidence="6">The sequence shown here is derived from an EMBL/GenBank/DDBJ whole genome shotgun (WGS) entry which is preliminary data.</text>
</comment>
<dbReference type="InterPro" id="IPR018060">
    <property type="entry name" value="HTH_AraC"/>
</dbReference>
<evidence type="ECO:0000313" key="7">
    <source>
        <dbReference type="Proteomes" id="UP001497416"/>
    </source>
</evidence>
<keyword evidence="4" id="KW-0472">Membrane</keyword>
<feature type="domain" description="HTH araC/xylS-type" evidence="5">
    <location>
        <begin position="259"/>
        <end position="363"/>
    </location>
</feature>
<dbReference type="Proteomes" id="UP001497416">
    <property type="component" value="Unassembled WGS sequence"/>
</dbReference>
<evidence type="ECO:0000259" key="5">
    <source>
        <dbReference type="PROSITE" id="PS01124"/>
    </source>
</evidence>
<keyword evidence="4" id="KW-1133">Transmembrane helix</keyword>
<dbReference type="EMBL" id="CAXIXY010000004">
    <property type="protein sequence ID" value="CAL2085898.1"/>
    <property type="molecule type" value="Genomic_DNA"/>
</dbReference>
<feature type="transmembrane region" description="Helical" evidence="4">
    <location>
        <begin position="103"/>
        <end position="127"/>
    </location>
</feature>
<dbReference type="PROSITE" id="PS00041">
    <property type="entry name" value="HTH_ARAC_FAMILY_1"/>
    <property type="match status" value="1"/>
</dbReference>
<evidence type="ECO:0000256" key="2">
    <source>
        <dbReference type="ARBA" id="ARBA00023125"/>
    </source>
</evidence>
<keyword evidence="3" id="KW-0804">Transcription</keyword>
<keyword evidence="7" id="KW-1185">Reference proteome</keyword>
<evidence type="ECO:0000313" key="6">
    <source>
        <dbReference type="EMBL" id="CAL2085898.1"/>
    </source>
</evidence>
<keyword evidence="1" id="KW-0805">Transcription regulation</keyword>
<dbReference type="SUPFAM" id="SSF46689">
    <property type="entry name" value="Homeodomain-like"/>
    <property type="match status" value="1"/>
</dbReference>
<dbReference type="Gene3D" id="1.10.10.60">
    <property type="entry name" value="Homeodomain-like"/>
    <property type="match status" value="2"/>
</dbReference>
<feature type="transmembrane region" description="Helical" evidence="4">
    <location>
        <begin position="178"/>
        <end position="198"/>
    </location>
</feature>
<proteinExistence type="predicted"/>
<evidence type="ECO:0000256" key="4">
    <source>
        <dbReference type="SAM" id="Phobius"/>
    </source>
</evidence>
<dbReference type="PANTHER" id="PTHR43280:SF29">
    <property type="entry name" value="ARAC-FAMILY TRANSCRIPTIONAL REGULATOR"/>
    <property type="match status" value="1"/>
</dbReference>
<keyword evidence="2" id="KW-0238">DNA-binding</keyword>
<dbReference type="InterPro" id="IPR018062">
    <property type="entry name" value="HTH_AraC-typ_CS"/>
</dbReference>
<dbReference type="SMART" id="SM00342">
    <property type="entry name" value="HTH_ARAC"/>
    <property type="match status" value="1"/>
</dbReference>
<evidence type="ECO:0000256" key="3">
    <source>
        <dbReference type="ARBA" id="ARBA00023163"/>
    </source>
</evidence>
<accession>A0ABP1EM59</accession>
<dbReference type="PROSITE" id="PS01124">
    <property type="entry name" value="HTH_ARAC_FAMILY_2"/>
    <property type="match status" value="1"/>
</dbReference>
<dbReference type="Pfam" id="PF12833">
    <property type="entry name" value="HTH_18"/>
    <property type="match status" value="1"/>
</dbReference>
<dbReference type="PANTHER" id="PTHR43280">
    <property type="entry name" value="ARAC-FAMILY TRANSCRIPTIONAL REGULATOR"/>
    <property type="match status" value="1"/>
</dbReference>
<protein>
    <submittedName>
        <fullName evidence="6">AraC family transcriptional regulator</fullName>
    </submittedName>
</protein>
<name>A0ABP1EM59_9FLAO</name>
<sequence>MQPIQIPFLEIISLLSVLHCLVLSLVILFSKFFRSKHNNYLGYTLLIIAIVGINNWFWDRGSNPTIISLLDLFLWQFLYPVTLLHFFQKTSEDETKKIVGIKYLYLLFIVLSVFNSVISLSTIFNLYSLPQTICTHVDQFYKAISFLSVIFPIYTIILSYRLVLHHKDNPSKKWLRQLWIYFSILMLFGVAFELYRFLYSEKLPFTYLWTFASIFLYWLVYKGFYQFKLSNDRYEIRTIAKKEKNQLATNTNTKNTHFNKLLLLIEKEKIHHDPNLSRDNVAEQLEISSGYLSQIIKENTTGSFSDFINYHRVKDIKALIKDPRFDNYSLLSIGLECGFNSKTSFYTNFKKETGLTPNQYKNK</sequence>
<keyword evidence="4" id="KW-0812">Transmembrane</keyword>
<feature type="transmembrane region" description="Helical" evidence="4">
    <location>
        <begin position="139"/>
        <end position="157"/>
    </location>
</feature>